<dbReference type="AlphaFoldDB" id="A0ABD5NQC3"/>
<evidence type="ECO:0000313" key="18">
    <source>
        <dbReference type="Proteomes" id="UP001595846"/>
    </source>
</evidence>
<evidence type="ECO:0000256" key="3">
    <source>
        <dbReference type="ARBA" id="ARBA00022763"/>
    </source>
</evidence>
<evidence type="ECO:0000256" key="13">
    <source>
        <dbReference type="ARBA" id="ARBA00048988"/>
    </source>
</evidence>
<evidence type="ECO:0000256" key="2">
    <source>
        <dbReference type="ARBA" id="ARBA00022741"/>
    </source>
</evidence>
<dbReference type="SUPFAM" id="SSF52540">
    <property type="entry name" value="P-loop containing nucleoside triphosphate hydrolases"/>
    <property type="match status" value="1"/>
</dbReference>
<feature type="domain" description="UvrD-like helicase ATP-binding" evidence="15">
    <location>
        <begin position="2"/>
        <end position="393"/>
    </location>
</feature>
<dbReference type="InterPro" id="IPR038726">
    <property type="entry name" value="PDDEXK_AddAB-type"/>
</dbReference>
<dbReference type="GO" id="GO:0006281">
    <property type="term" value="P:DNA repair"/>
    <property type="evidence" value="ECO:0007669"/>
    <property type="project" value="UniProtKB-KW"/>
</dbReference>
<dbReference type="InterPro" id="IPR011335">
    <property type="entry name" value="Restrct_endonuc-II-like"/>
</dbReference>
<dbReference type="Gene3D" id="3.40.50.300">
    <property type="entry name" value="P-loop containing nucleotide triphosphate hydrolases"/>
    <property type="match status" value="4"/>
</dbReference>
<keyword evidence="9" id="KW-0234">DNA repair</keyword>
<dbReference type="PROSITE" id="PS51198">
    <property type="entry name" value="UVRD_HELICASE_ATP_BIND"/>
    <property type="match status" value="1"/>
</dbReference>
<evidence type="ECO:0000256" key="4">
    <source>
        <dbReference type="ARBA" id="ARBA00022801"/>
    </source>
</evidence>
<comment type="caution">
    <text evidence="17">The sequence shown here is derived from an EMBL/GenBank/DDBJ whole genome shotgun (WGS) entry which is preliminary data.</text>
</comment>
<evidence type="ECO:0000256" key="1">
    <source>
        <dbReference type="ARBA" id="ARBA00022722"/>
    </source>
</evidence>
<comment type="catalytic activity">
    <reaction evidence="13">
        <text>ATP + H2O = ADP + phosphate + H(+)</text>
        <dbReference type="Rhea" id="RHEA:13065"/>
        <dbReference type="ChEBI" id="CHEBI:15377"/>
        <dbReference type="ChEBI" id="CHEBI:15378"/>
        <dbReference type="ChEBI" id="CHEBI:30616"/>
        <dbReference type="ChEBI" id="CHEBI:43474"/>
        <dbReference type="ChEBI" id="CHEBI:456216"/>
        <dbReference type="EC" id="5.6.2.4"/>
    </reaction>
</comment>
<dbReference type="GO" id="GO:0043138">
    <property type="term" value="F:3'-5' DNA helicase activity"/>
    <property type="evidence" value="ECO:0007669"/>
    <property type="project" value="UniProtKB-EC"/>
</dbReference>
<dbReference type="Pfam" id="PF13361">
    <property type="entry name" value="UvrD_C"/>
    <property type="match status" value="2"/>
</dbReference>
<evidence type="ECO:0000256" key="11">
    <source>
        <dbReference type="ARBA" id="ARBA00034617"/>
    </source>
</evidence>
<dbReference type="Pfam" id="PF12705">
    <property type="entry name" value="PDDEXK_1"/>
    <property type="match status" value="1"/>
</dbReference>
<accession>A0ABD5NQC3</accession>
<keyword evidence="6" id="KW-0269">Exonuclease</keyword>
<evidence type="ECO:0000256" key="6">
    <source>
        <dbReference type="ARBA" id="ARBA00022839"/>
    </source>
</evidence>
<keyword evidence="8" id="KW-0238">DNA-binding</keyword>
<evidence type="ECO:0000256" key="7">
    <source>
        <dbReference type="ARBA" id="ARBA00022840"/>
    </source>
</evidence>
<dbReference type="InterPro" id="IPR014017">
    <property type="entry name" value="DNA_helicase_UvrD-like_C"/>
</dbReference>
<dbReference type="EMBL" id="JBHSAQ010000009">
    <property type="protein sequence ID" value="MFC3958910.1"/>
    <property type="molecule type" value="Genomic_DNA"/>
</dbReference>
<dbReference type="InterPro" id="IPR000212">
    <property type="entry name" value="DNA_helicase_UvrD/REP"/>
</dbReference>
<dbReference type="PROSITE" id="PS51217">
    <property type="entry name" value="UVRD_HELICASE_CTER"/>
    <property type="match status" value="1"/>
</dbReference>
<gene>
    <name evidence="17" type="ORF">ACFOUR_11110</name>
</gene>
<dbReference type="Proteomes" id="UP001595846">
    <property type="component" value="Unassembled WGS sequence"/>
</dbReference>
<dbReference type="GO" id="GO:0005524">
    <property type="term" value="F:ATP binding"/>
    <property type="evidence" value="ECO:0007669"/>
    <property type="project" value="UniProtKB-UniRule"/>
</dbReference>
<dbReference type="InterPro" id="IPR014016">
    <property type="entry name" value="UvrD-like_ATP-bd"/>
</dbReference>
<dbReference type="InterPro" id="IPR027417">
    <property type="entry name" value="P-loop_NTPase"/>
</dbReference>
<dbReference type="Pfam" id="PF00580">
    <property type="entry name" value="UvrD-helicase"/>
    <property type="match status" value="1"/>
</dbReference>
<comment type="catalytic activity">
    <reaction evidence="11">
        <text>Couples ATP hydrolysis with the unwinding of duplex DNA by translocating in the 3'-5' direction.</text>
        <dbReference type="EC" id="5.6.2.4"/>
    </reaction>
</comment>
<keyword evidence="1" id="KW-0540">Nuclease</keyword>
<evidence type="ECO:0000256" key="9">
    <source>
        <dbReference type="ARBA" id="ARBA00023204"/>
    </source>
</evidence>
<evidence type="ECO:0000256" key="10">
    <source>
        <dbReference type="ARBA" id="ARBA00023235"/>
    </source>
</evidence>
<feature type="binding site" evidence="14">
    <location>
        <begin position="23"/>
        <end position="30"/>
    </location>
    <ligand>
        <name>ATP</name>
        <dbReference type="ChEBI" id="CHEBI:30616"/>
    </ligand>
</feature>
<evidence type="ECO:0000256" key="8">
    <source>
        <dbReference type="ARBA" id="ARBA00023125"/>
    </source>
</evidence>
<dbReference type="PANTHER" id="PTHR11070:SF2">
    <property type="entry name" value="ATP-DEPENDENT DNA HELICASE SRS2"/>
    <property type="match status" value="1"/>
</dbReference>
<dbReference type="InterPro" id="IPR011604">
    <property type="entry name" value="PDDEXK-like_dom_sf"/>
</dbReference>
<dbReference type="RefSeq" id="WP_256532743.1">
    <property type="nucleotide sequence ID" value="NZ_CP101824.1"/>
</dbReference>
<name>A0ABD5NQC3_9EURY</name>
<sequence length="952" mass="107277">MTSPNPRQRELIESTDGCYLVDAGPGTGKTFTITRRYAEIVEQDDVEPDDILLNTFTRNAATEMRDRIVAHSEYGARELRDAPIGTFHSLCNDILREHGFDAPSHLGLDEAITRSTSVLEDETIEGKYFREFVGKFTDDHPEHHDLLRAISDPDDILDVIKNLAANGVFPTMEGWYRDAEEQLYGDADAFEAVFEELNRPRNGGSKQSELRESLTDYDSDACYLPDAPSRAEIRGESGSKAIPGHVRTRVFEEDREGLLAFVHDVYVEYLAFALSRNYLNFSFLQLFAFVHLCENEALRDRLTFEYVMIDEFQDTSEIQFKLALLLAGTENVCVVGDWKQSIYSFQYADVENITQFQDRLHRFVEDLNSDRSRIDASFDEVNEIELDRNYRSTQAIVNRSEDALVVPGTGSEEVDAEAVLEDVVSLEAETDADHSHIEAIQHENEHEAVLTKIGEIVGNEEYAVRDDRDGGGSDGLRPPRYGDIAILTRTRDFGRELLATAEEHGFPMAYEGGVELFRTDPAKLLLAWLRILEGGTDEDRGWAVVLERAGYTLDEMKHVLSTGSYPSGMVAFRDELDGLETVSAVAHRVFDRYGYDGPTAEVLSTTIQSVYDATTMTRGDLIRFIEREVESGATHEVTAAAGSNAVRVQTIHAAKGLEYPIVILANMNANKFPSTGGSDGRIVYDERFGLRQRTCYGEAHDQPHVYDNWYWDVLKCCRPTEYDEERRLLYVAMTRAEDHLVFTAGEEPNTFLEELPVAVETYEPAVERPAVGETVQTRFDVGIPEPAGPRGYSPHSLMNDEVFEAVDEGRGAEYGSRVHNFAERYALGEDVEPRSDEEDEHHVAELLDSFEGELRVEEDAYMPLEVDGEQVTIRGVVDLVHVAEDAVEIVDYKTVLGRHAEDEYRTQLSVYWHVLNEVYPDRAVTASLFYTAEGELVEMEPLSKDVIGSLME</sequence>
<dbReference type="PANTHER" id="PTHR11070">
    <property type="entry name" value="UVRD / RECB / PCRA DNA HELICASE FAMILY MEMBER"/>
    <property type="match status" value="1"/>
</dbReference>
<keyword evidence="2 14" id="KW-0547">Nucleotide-binding</keyword>
<keyword evidence="18" id="KW-1185">Reference proteome</keyword>
<feature type="domain" description="UvrD-like helicase C-terminal" evidence="16">
    <location>
        <begin position="403"/>
        <end position="656"/>
    </location>
</feature>
<evidence type="ECO:0000256" key="14">
    <source>
        <dbReference type="PROSITE-ProRule" id="PRU00560"/>
    </source>
</evidence>
<dbReference type="CDD" id="cd17932">
    <property type="entry name" value="DEXQc_UvrD"/>
    <property type="match status" value="1"/>
</dbReference>
<proteinExistence type="predicted"/>
<dbReference type="EC" id="5.6.2.4" evidence="12"/>
<keyword evidence="10" id="KW-0413">Isomerase</keyword>
<organism evidence="17 18">
    <name type="scientific">Halovivax cerinus</name>
    <dbReference type="NCBI Taxonomy" id="1487865"/>
    <lineage>
        <taxon>Archaea</taxon>
        <taxon>Methanobacteriati</taxon>
        <taxon>Methanobacteriota</taxon>
        <taxon>Stenosarchaea group</taxon>
        <taxon>Halobacteria</taxon>
        <taxon>Halobacteriales</taxon>
        <taxon>Natrialbaceae</taxon>
        <taxon>Halovivax</taxon>
    </lineage>
</organism>
<keyword evidence="4 14" id="KW-0378">Hydrolase</keyword>
<protein>
    <recommendedName>
        <fullName evidence="12">DNA 3'-5' helicase</fullName>
        <ecNumber evidence="12">5.6.2.4</ecNumber>
    </recommendedName>
</protein>
<evidence type="ECO:0000256" key="5">
    <source>
        <dbReference type="ARBA" id="ARBA00022806"/>
    </source>
</evidence>
<dbReference type="GO" id="GO:0003677">
    <property type="term" value="F:DNA binding"/>
    <property type="evidence" value="ECO:0007669"/>
    <property type="project" value="UniProtKB-KW"/>
</dbReference>
<reference evidence="17 18" key="1">
    <citation type="journal article" date="2019" name="Int. J. Syst. Evol. Microbiol.">
        <title>The Global Catalogue of Microorganisms (GCM) 10K type strain sequencing project: providing services to taxonomists for standard genome sequencing and annotation.</title>
        <authorList>
            <consortium name="The Broad Institute Genomics Platform"/>
            <consortium name="The Broad Institute Genome Sequencing Center for Infectious Disease"/>
            <person name="Wu L."/>
            <person name="Ma J."/>
        </authorList>
    </citation>
    <scope>NUCLEOTIDE SEQUENCE [LARGE SCALE GENOMIC DNA]</scope>
    <source>
        <strain evidence="17 18">IBRC-M 10256</strain>
    </source>
</reference>
<dbReference type="GO" id="GO:0004527">
    <property type="term" value="F:exonuclease activity"/>
    <property type="evidence" value="ECO:0007669"/>
    <property type="project" value="UniProtKB-KW"/>
</dbReference>
<evidence type="ECO:0000256" key="12">
    <source>
        <dbReference type="ARBA" id="ARBA00034808"/>
    </source>
</evidence>
<dbReference type="SUPFAM" id="SSF52980">
    <property type="entry name" value="Restriction endonuclease-like"/>
    <property type="match status" value="1"/>
</dbReference>
<evidence type="ECO:0000313" key="17">
    <source>
        <dbReference type="EMBL" id="MFC3958910.1"/>
    </source>
</evidence>
<dbReference type="Gene3D" id="3.90.320.10">
    <property type="match status" value="1"/>
</dbReference>
<evidence type="ECO:0000259" key="15">
    <source>
        <dbReference type="PROSITE" id="PS51198"/>
    </source>
</evidence>
<keyword evidence="5 14" id="KW-0347">Helicase</keyword>
<dbReference type="GeneID" id="73901848"/>
<keyword evidence="3" id="KW-0227">DNA damage</keyword>
<evidence type="ECO:0000259" key="16">
    <source>
        <dbReference type="PROSITE" id="PS51217"/>
    </source>
</evidence>
<keyword evidence="7 14" id="KW-0067">ATP-binding</keyword>